<dbReference type="PROSITE" id="PS00211">
    <property type="entry name" value="ABC_TRANSPORTER_1"/>
    <property type="match status" value="1"/>
</dbReference>
<dbReference type="RefSeq" id="WP_193499545.1">
    <property type="nucleotide sequence ID" value="NZ_CP063169.1"/>
</dbReference>
<dbReference type="InterPro" id="IPR017871">
    <property type="entry name" value="ABC_transporter-like_CS"/>
</dbReference>
<dbReference type="KEGG" id="halt:IM660_12120"/>
<dbReference type="EMBL" id="CP063169">
    <property type="protein sequence ID" value="QOR72914.1"/>
    <property type="molecule type" value="Genomic_DNA"/>
</dbReference>
<dbReference type="Pfam" id="PF00005">
    <property type="entry name" value="ABC_tran"/>
    <property type="match status" value="1"/>
</dbReference>
<reference evidence="8 9" key="1">
    <citation type="submission" date="2020-10" db="EMBL/GenBank/DDBJ databases">
        <title>Haloactinobacterium sp. RN3S43, a bacterium isolated from saline soil.</title>
        <authorList>
            <person name="Sun J.-Q."/>
        </authorList>
    </citation>
    <scope>NUCLEOTIDE SEQUENCE [LARGE SCALE GENOMIC DNA]</scope>
    <source>
        <strain evidence="8 9">RN3S43</strain>
    </source>
</reference>
<dbReference type="PANTHER" id="PTHR42711">
    <property type="entry name" value="ABC TRANSPORTER ATP-BINDING PROTEIN"/>
    <property type="match status" value="1"/>
</dbReference>
<keyword evidence="6" id="KW-0046">Antibiotic resistance</keyword>
<keyword evidence="3" id="KW-0813">Transport</keyword>
<comment type="subcellular location">
    <subcellularLocation>
        <location evidence="1">Cell membrane</location>
        <topology evidence="1">Peripheral membrane protein</topology>
    </subcellularLocation>
</comment>
<keyword evidence="9" id="KW-1185">Reference proteome</keyword>
<dbReference type="Gene3D" id="3.40.50.300">
    <property type="entry name" value="P-loop containing nucleotide triphosphate hydrolases"/>
    <property type="match status" value="1"/>
</dbReference>
<sequence length="262" mass="29328">MNQPQVAVDATEVTVEFSRGRKREPFRALDRVDLDVRPSEVSCLLGPNGSGKTTLMNVLTGLVTPTSGRVRVLDLDPATQRRDLLRRIALVPQETSLYPELTARENLTFHARYYGMSAREQRTRIDEALELVQLGALADDRAGTFSGGMQRRLALGKALMMRPELLLLDEPTLGVDVQSREAIWNRIEDVAREGRAVLLTTNYMEEAQRLGDQITIIDRGVNVVRGNLNELTSQVPEVERVEVPPVSLQDVFLHFTGRGLRN</sequence>
<proteinExistence type="inferred from homology"/>
<dbReference type="GO" id="GO:0016887">
    <property type="term" value="F:ATP hydrolysis activity"/>
    <property type="evidence" value="ECO:0007669"/>
    <property type="project" value="InterPro"/>
</dbReference>
<dbReference type="SMART" id="SM00382">
    <property type="entry name" value="AAA"/>
    <property type="match status" value="1"/>
</dbReference>
<feature type="domain" description="ABC transporter" evidence="7">
    <location>
        <begin position="8"/>
        <end position="244"/>
    </location>
</feature>
<keyword evidence="4" id="KW-0547">Nucleotide-binding</keyword>
<evidence type="ECO:0000256" key="3">
    <source>
        <dbReference type="ARBA" id="ARBA00022448"/>
    </source>
</evidence>
<dbReference type="PANTHER" id="PTHR42711:SF5">
    <property type="entry name" value="ABC TRANSPORTER ATP-BINDING PROTEIN NATA"/>
    <property type="match status" value="1"/>
</dbReference>
<evidence type="ECO:0000256" key="4">
    <source>
        <dbReference type="ARBA" id="ARBA00022741"/>
    </source>
</evidence>
<evidence type="ECO:0000313" key="8">
    <source>
        <dbReference type="EMBL" id="QOR72914.1"/>
    </source>
</evidence>
<organism evidence="8 9">
    <name type="scientific">Ruania alkalisoli</name>
    <dbReference type="NCBI Taxonomy" id="2779775"/>
    <lineage>
        <taxon>Bacteria</taxon>
        <taxon>Bacillati</taxon>
        <taxon>Actinomycetota</taxon>
        <taxon>Actinomycetes</taxon>
        <taxon>Micrococcales</taxon>
        <taxon>Ruaniaceae</taxon>
        <taxon>Ruania</taxon>
    </lineage>
</organism>
<dbReference type="GO" id="GO:0005524">
    <property type="term" value="F:ATP binding"/>
    <property type="evidence" value="ECO:0007669"/>
    <property type="project" value="UniProtKB-KW"/>
</dbReference>
<evidence type="ECO:0000256" key="5">
    <source>
        <dbReference type="ARBA" id="ARBA00022840"/>
    </source>
</evidence>
<accession>A0A7M1T107</accession>
<comment type="similarity">
    <text evidence="2">Belongs to the ABC transporter superfamily.</text>
</comment>
<name>A0A7M1T107_9MICO</name>
<dbReference type="InterPro" id="IPR003593">
    <property type="entry name" value="AAA+_ATPase"/>
</dbReference>
<keyword evidence="5 8" id="KW-0067">ATP-binding</keyword>
<evidence type="ECO:0000256" key="1">
    <source>
        <dbReference type="ARBA" id="ARBA00004202"/>
    </source>
</evidence>
<dbReference type="PROSITE" id="PS50893">
    <property type="entry name" value="ABC_TRANSPORTER_2"/>
    <property type="match status" value="1"/>
</dbReference>
<dbReference type="InterPro" id="IPR003439">
    <property type="entry name" value="ABC_transporter-like_ATP-bd"/>
</dbReference>
<dbReference type="SUPFAM" id="SSF52540">
    <property type="entry name" value="P-loop containing nucleoside triphosphate hydrolases"/>
    <property type="match status" value="1"/>
</dbReference>
<evidence type="ECO:0000256" key="2">
    <source>
        <dbReference type="ARBA" id="ARBA00005417"/>
    </source>
</evidence>
<dbReference type="GO" id="GO:0046677">
    <property type="term" value="P:response to antibiotic"/>
    <property type="evidence" value="ECO:0007669"/>
    <property type="project" value="UniProtKB-KW"/>
</dbReference>
<evidence type="ECO:0000256" key="6">
    <source>
        <dbReference type="ARBA" id="ARBA00023251"/>
    </source>
</evidence>
<gene>
    <name evidence="8" type="ORF">IM660_12120</name>
</gene>
<dbReference type="InterPro" id="IPR027417">
    <property type="entry name" value="P-loop_NTPase"/>
</dbReference>
<dbReference type="InterPro" id="IPR050763">
    <property type="entry name" value="ABC_transporter_ATP-binding"/>
</dbReference>
<evidence type="ECO:0000259" key="7">
    <source>
        <dbReference type="PROSITE" id="PS50893"/>
    </source>
</evidence>
<dbReference type="GO" id="GO:0005886">
    <property type="term" value="C:plasma membrane"/>
    <property type="evidence" value="ECO:0007669"/>
    <property type="project" value="UniProtKB-SubCell"/>
</dbReference>
<protein>
    <submittedName>
        <fullName evidence="8">ABC transporter ATP-binding protein</fullName>
    </submittedName>
</protein>
<dbReference type="Proteomes" id="UP000593758">
    <property type="component" value="Chromosome"/>
</dbReference>
<dbReference type="AlphaFoldDB" id="A0A7M1T107"/>
<evidence type="ECO:0000313" key="9">
    <source>
        <dbReference type="Proteomes" id="UP000593758"/>
    </source>
</evidence>